<dbReference type="PANTHER" id="PTHR43364:SF1">
    <property type="entry name" value="OXIDOREDUCTASE YDHF"/>
    <property type="match status" value="1"/>
</dbReference>
<feature type="domain" description="NADP-dependent oxidoreductase" evidence="1">
    <location>
        <begin position="5"/>
        <end position="261"/>
    </location>
</feature>
<proteinExistence type="predicted"/>
<dbReference type="AlphaFoldDB" id="A0A6I4V4N9"/>
<accession>A0A6I4V4N9</accession>
<dbReference type="OrthoDB" id="7181835at2"/>
<comment type="caution">
    <text evidence="2">The sequence shown here is derived from an EMBL/GenBank/DDBJ whole genome shotgun (WGS) entry which is preliminary data.</text>
</comment>
<reference evidence="2 3" key="1">
    <citation type="submission" date="2019-12" db="EMBL/GenBank/DDBJ databases">
        <title>Genomic-based taxomic classification of the family Erythrobacteraceae.</title>
        <authorList>
            <person name="Xu L."/>
        </authorList>
    </citation>
    <scope>NUCLEOTIDE SEQUENCE [LARGE SCALE GENOMIC DNA]</scope>
    <source>
        <strain evidence="2 3">SW-109</strain>
    </source>
</reference>
<evidence type="ECO:0000259" key="1">
    <source>
        <dbReference type="Pfam" id="PF00248"/>
    </source>
</evidence>
<dbReference type="Proteomes" id="UP000471435">
    <property type="component" value="Unassembled WGS sequence"/>
</dbReference>
<dbReference type="InterPro" id="IPR023210">
    <property type="entry name" value="NADP_OxRdtase_dom"/>
</dbReference>
<dbReference type="PANTHER" id="PTHR43364">
    <property type="entry name" value="NADH-SPECIFIC METHYLGLYOXAL REDUCTASE-RELATED"/>
    <property type="match status" value="1"/>
</dbReference>
<dbReference type="EMBL" id="WTYP01000002">
    <property type="protein sequence ID" value="MXP48341.1"/>
    <property type="molecule type" value="Genomic_DNA"/>
</dbReference>
<dbReference type="GO" id="GO:0005829">
    <property type="term" value="C:cytosol"/>
    <property type="evidence" value="ECO:0007669"/>
    <property type="project" value="TreeGrafter"/>
</dbReference>
<evidence type="ECO:0000313" key="3">
    <source>
        <dbReference type="Proteomes" id="UP000471435"/>
    </source>
</evidence>
<dbReference type="Pfam" id="PF00248">
    <property type="entry name" value="Aldo_ket_red"/>
    <property type="match status" value="1"/>
</dbReference>
<sequence>MWRFHGVSVPQARSLIDAAFGAGITLFDTADIYGFNGSEGFGDAETLLGQVFSETPGLRSKMVLATKGGIIPGVPYNSSAEYLSQALDASLSRLQVEHVDLWQIHRPDILTHPDEIARALQDMVTTGKVGAVGVSNFTQAQIAALRAALDIPLVSSQPEFSPLHLDPVLNGEFDDAVQNGMAILAWSPLGGGRIASPSNEREQAVAQALDQVASQFDVSRAVAAFSWVAAHPARPIPIVGSQTAQRIGELADLAKVEWTRSAWYSVMQASMGKPLP</sequence>
<dbReference type="InterPro" id="IPR050523">
    <property type="entry name" value="AKR_Detox_Biosynth"/>
</dbReference>
<evidence type="ECO:0000313" key="2">
    <source>
        <dbReference type="EMBL" id="MXP48341.1"/>
    </source>
</evidence>
<dbReference type="InterPro" id="IPR036812">
    <property type="entry name" value="NAD(P)_OxRdtase_dom_sf"/>
</dbReference>
<keyword evidence="3" id="KW-1185">Reference proteome</keyword>
<name>A0A6I4V4N9_9SPHN</name>
<protein>
    <submittedName>
        <fullName evidence="2">Aldo/keto reductase</fullName>
    </submittedName>
</protein>
<dbReference type="Gene3D" id="3.20.20.100">
    <property type="entry name" value="NADP-dependent oxidoreductase domain"/>
    <property type="match status" value="1"/>
</dbReference>
<dbReference type="SUPFAM" id="SSF51430">
    <property type="entry name" value="NAD(P)-linked oxidoreductase"/>
    <property type="match status" value="1"/>
</dbReference>
<gene>
    <name evidence="2" type="ORF">GRI43_13170</name>
</gene>
<organism evidence="2 3">
    <name type="scientific">Pontixanthobacter luteolus</name>
    <dbReference type="NCBI Taxonomy" id="295089"/>
    <lineage>
        <taxon>Bacteria</taxon>
        <taxon>Pseudomonadati</taxon>
        <taxon>Pseudomonadota</taxon>
        <taxon>Alphaproteobacteria</taxon>
        <taxon>Sphingomonadales</taxon>
        <taxon>Erythrobacteraceae</taxon>
        <taxon>Pontixanthobacter</taxon>
    </lineage>
</organism>